<feature type="region of interest" description="Disordered" evidence="1">
    <location>
        <begin position="19"/>
        <end position="50"/>
    </location>
</feature>
<keyword evidence="3" id="KW-1185">Reference proteome</keyword>
<dbReference type="EMBL" id="JAHLJV010000090">
    <property type="protein sequence ID" value="KAK1573543.1"/>
    <property type="molecule type" value="Genomic_DNA"/>
</dbReference>
<comment type="caution">
    <text evidence="2">The sequence shown here is derived from an EMBL/GenBank/DDBJ whole genome shotgun (WGS) entry which is preliminary data.</text>
</comment>
<evidence type="ECO:0000256" key="1">
    <source>
        <dbReference type="SAM" id="MobiDB-lite"/>
    </source>
</evidence>
<dbReference type="AlphaFoldDB" id="A0AAD8PPH2"/>
<gene>
    <name evidence="2" type="ORF">LY79DRAFT_410259</name>
</gene>
<protein>
    <submittedName>
        <fullName evidence="2">Uncharacterized protein</fullName>
    </submittedName>
</protein>
<evidence type="ECO:0000313" key="2">
    <source>
        <dbReference type="EMBL" id="KAK1573543.1"/>
    </source>
</evidence>
<dbReference type="RefSeq" id="XP_060409148.1">
    <property type="nucleotide sequence ID" value="XM_060553084.1"/>
</dbReference>
<name>A0AAD8PPH2_9PEZI</name>
<feature type="region of interest" description="Disordered" evidence="1">
    <location>
        <begin position="102"/>
        <end position="139"/>
    </location>
</feature>
<organism evidence="2 3">
    <name type="scientific">Colletotrichum navitas</name>
    <dbReference type="NCBI Taxonomy" id="681940"/>
    <lineage>
        <taxon>Eukaryota</taxon>
        <taxon>Fungi</taxon>
        <taxon>Dikarya</taxon>
        <taxon>Ascomycota</taxon>
        <taxon>Pezizomycotina</taxon>
        <taxon>Sordariomycetes</taxon>
        <taxon>Hypocreomycetidae</taxon>
        <taxon>Glomerellales</taxon>
        <taxon>Glomerellaceae</taxon>
        <taxon>Colletotrichum</taxon>
        <taxon>Colletotrichum graminicola species complex</taxon>
    </lineage>
</organism>
<dbReference type="Proteomes" id="UP001230504">
    <property type="component" value="Unassembled WGS sequence"/>
</dbReference>
<sequence length="168" mass="17818">MRSLAPTVATVQPLGGCHSRPRFSTFTPPPFHPSLPRLPESSPDASDRLASGEGKVVLLSRSCSNCGVARGRDQKRPPPLHWLRAGPVPVLIYVSSLPYVPRPRQDSGRSSVNPSLPRSLYDGVDRQAEGGGAVGQTGSRAAGLTISNLSVEGVRKGQGSDRPQIHLV</sequence>
<reference evidence="2" key="1">
    <citation type="submission" date="2021-06" db="EMBL/GenBank/DDBJ databases">
        <title>Comparative genomics, transcriptomics and evolutionary studies reveal genomic signatures of adaptation to plant cell wall in hemibiotrophic fungi.</title>
        <authorList>
            <consortium name="DOE Joint Genome Institute"/>
            <person name="Baroncelli R."/>
            <person name="Diaz J.F."/>
            <person name="Benocci T."/>
            <person name="Peng M."/>
            <person name="Battaglia E."/>
            <person name="Haridas S."/>
            <person name="Andreopoulos W."/>
            <person name="Labutti K."/>
            <person name="Pangilinan J."/>
            <person name="Floch G.L."/>
            <person name="Makela M.R."/>
            <person name="Henrissat B."/>
            <person name="Grigoriev I.V."/>
            <person name="Crouch J.A."/>
            <person name="De Vries R.P."/>
            <person name="Sukno S.A."/>
            <person name="Thon M.R."/>
        </authorList>
    </citation>
    <scope>NUCLEOTIDE SEQUENCE</scope>
    <source>
        <strain evidence="2">CBS 125086</strain>
    </source>
</reference>
<dbReference type="GeneID" id="85437324"/>
<accession>A0AAD8PPH2</accession>
<proteinExistence type="predicted"/>
<evidence type="ECO:0000313" key="3">
    <source>
        <dbReference type="Proteomes" id="UP001230504"/>
    </source>
</evidence>